<dbReference type="Proteomes" id="UP000232875">
    <property type="component" value="Unassembled WGS sequence"/>
</dbReference>
<evidence type="ECO:0000313" key="2">
    <source>
        <dbReference type="Proteomes" id="UP000232875"/>
    </source>
</evidence>
<name>A0A2N1JEQ3_9BASI</name>
<dbReference type="EMBL" id="KZ454988">
    <property type="protein sequence ID" value="PKI85037.1"/>
    <property type="molecule type" value="Genomic_DNA"/>
</dbReference>
<dbReference type="AlphaFoldDB" id="A0A2N1JEQ3"/>
<dbReference type="InterPro" id="IPR022085">
    <property type="entry name" value="OpdG"/>
</dbReference>
<dbReference type="PANTHER" id="PTHR38797">
    <property type="entry name" value="NUCLEAR PORE COMPLEX PROTEIN NUP85-RELATED"/>
    <property type="match status" value="1"/>
</dbReference>
<organism evidence="1 2">
    <name type="scientific">Malassezia vespertilionis</name>
    <dbReference type="NCBI Taxonomy" id="2020962"/>
    <lineage>
        <taxon>Eukaryota</taxon>
        <taxon>Fungi</taxon>
        <taxon>Dikarya</taxon>
        <taxon>Basidiomycota</taxon>
        <taxon>Ustilaginomycotina</taxon>
        <taxon>Malasseziomycetes</taxon>
        <taxon>Malasseziales</taxon>
        <taxon>Malasseziaceae</taxon>
        <taxon>Malassezia</taxon>
    </lineage>
</organism>
<reference evidence="1 2" key="1">
    <citation type="submission" date="2017-10" db="EMBL/GenBank/DDBJ databases">
        <title>A novel species of cold-tolerant Malassezia isolated from bats.</title>
        <authorList>
            <person name="Lorch J.M."/>
            <person name="Palmer J.M."/>
            <person name="Vanderwolf K.J."/>
            <person name="Schmidt K.Z."/>
            <person name="Verant M.L."/>
            <person name="Weller T.J."/>
            <person name="Blehert D.S."/>
        </authorList>
    </citation>
    <scope>NUCLEOTIDE SEQUENCE [LARGE SCALE GENOMIC DNA]</scope>
    <source>
        <strain evidence="1 2">NWHC:44797-103</strain>
    </source>
</reference>
<protein>
    <submittedName>
        <fullName evidence="1">Uncharacterized protein</fullName>
    </submittedName>
</protein>
<evidence type="ECO:0000313" key="1">
    <source>
        <dbReference type="EMBL" id="PKI85037.1"/>
    </source>
</evidence>
<dbReference type="Pfam" id="PF12311">
    <property type="entry name" value="DUF3632"/>
    <property type="match status" value="1"/>
</dbReference>
<accession>A0A2N1JEQ3</accession>
<dbReference type="InterPro" id="IPR053204">
    <property type="entry name" value="Oxopyrrolidines_Biosynth-assoc"/>
</dbReference>
<dbReference type="STRING" id="2020962.A0A2N1JEQ3"/>
<keyword evidence="2" id="KW-1185">Reference proteome</keyword>
<dbReference type="PANTHER" id="PTHR38797:SF4">
    <property type="entry name" value="NUCLEAR PORE COMPLEX PROTEIN NUP85"/>
    <property type="match status" value="1"/>
</dbReference>
<dbReference type="OrthoDB" id="3350591at2759"/>
<sequence>MNVALEAAAHGKQLDTIVDSITRDETDPFTFWMALLAYSTEHPEAQDRLIALAKALRTRHVCMLDGEKLWEDLPKLKWALRENFEMYDDTEDEPNEFVNTNKMYAKCVKEGIVDTLMFAVICFRTALEEKNVGDAEVQFKALHAWVEIAGDILYNEGKPHYESSPLCRGGALWKGGPGITKERWEFWGKRIEELGSNSNTSKSLLECMKKISS</sequence>
<proteinExistence type="predicted"/>
<gene>
    <name evidence="1" type="ORF">MVES_000748</name>
</gene>